<dbReference type="SUPFAM" id="SSF49464">
    <property type="entry name" value="Carboxypeptidase regulatory domain-like"/>
    <property type="match status" value="1"/>
</dbReference>
<evidence type="ECO:0000313" key="4">
    <source>
        <dbReference type="Proteomes" id="UP000252081"/>
    </source>
</evidence>
<dbReference type="InterPro" id="IPR018247">
    <property type="entry name" value="EF_Hand_1_Ca_BS"/>
</dbReference>
<dbReference type="Gene3D" id="2.170.130.10">
    <property type="entry name" value="TonB-dependent receptor, plug domain"/>
    <property type="match status" value="1"/>
</dbReference>
<keyword evidence="1" id="KW-1133">Transmembrane helix</keyword>
<proteinExistence type="predicted"/>
<dbReference type="Proteomes" id="UP000252081">
    <property type="component" value="Unassembled WGS sequence"/>
</dbReference>
<dbReference type="Gene3D" id="2.60.40.1120">
    <property type="entry name" value="Carboxypeptidase-like, regulatory domain"/>
    <property type="match status" value="1"/>
</dbReference>
<dbReference type="AlphaFoldDB" id="A0A366KNG6"/>
<protein>
    <submittedName>
        <fullName evidence="3">SusC/RagA family TonB-linked outer membrane protein</fullName>
    </submittedName>
</protein>
<evidence type="ECO:0000259" key="2">
    <source>
        <dbReference type="Pfam" id="PF07715"/>
    </source>
</evidence>
<organism evidence="3 4">
    <name type="scientific">Pedobacter miscanthi</name>
    <dbReference type="NCBI Taxonomy" id="2259170"/>
    <lineage>
        <taxon>Bacteria</taxon>
        <taxon>Pseudomonadati</taxon>
        <taxon>Bacteroidota</taxon>
        <taxon>Sphingobacteriia</taxon>
        <taxon>Sphingobacteriales</taxon>
        <taxon>Sphingobacteriaceae</taxon>
        <taxon>Pedobacter</taxon>
    </lineage>
</organism>
<comment type="caution">
    <text evidence="3">The sequence shown here is derived from an EMBL/GenBank/DDBJ whole genome shotgun (WGS) entry which is preliminary data.</text>
</comment>
<keyword evidence="4" id="KW-1185">Reference proteome</keyword>
<dbReference type="Pfam" id="PF13715">
    <property type="entry name" value="CarbopepD_reg_2"/>
    <property type="match status" value="1"/>
</dbReference>
<dbReference type="NCBIfam" id="TIGR04056">
    <property type="entry name" value="OMP_RagA_SusC"/>
    <property type="match status" value="1"/>
</dbReference>
<accession>A0A366KNG6</accession>
<evidence type="ECO:0000313" key="3">
    <source>
        <dbReference type="EMBL" id="RBQ02729.1"/>
    </source>
</evidence>
<dbReference type="NCBIfam" id="TIGR04057">
    <property type="entry name" value="SusC_RagA_signa"/>
    <property type="match status" value="1"/>
</dbReference>
<dbReference type="InterPro" id="IPR012910">
    <property type="entry name" value="Plug_dom"/>
</dbReference>
<keyword evidence="1" id="KW-0472">Membrane</keyword>
<dbReference type="InterPro" id="IPR023997">
    <property type="entry name" value="TonB-dep_OMP_SusC/RagA_CS"/>
</dbReference>
<name>A0A366KNG6_9SPHI</name>
<dbReference type="EMBL" id="QNQU01000031">
    <property type="protein sequence ID" value="RBQ02729.1"/>
    <property type="molecule type" value="Genomic_DNA"/>
</dbReference>
<gene>
    <name evidence="3" type="ORF">DRW42_25170</name>
</gene>
<feature type="domain" description="TonB-dependent receptor plug" evidence="2">
    <location>
        <begin position="136"/>
        <end position="244"/>
    </location>
</feature>
<dbReference type="SUPFAM" id="SSF56935">
    <property type="entry name" value="Porins"/>
    <property type="match status" value="1"/>
</dbReference>
<sequence length="1099" mass="122445">MKSFFTNSDIRWLCRKHVFLNVLKCIPFLFFVFMGLQVTAQTKATVTGTVRDTTGVALPGVTITVENSKTGTQTDNNGKFVIDVAKGGALRVALVGYTAKRIVVTESTVYNVVLKESVVQMADEVVITAMGQKQRKEAVVGSVTTIKPGDLKIPASNLTNALAGQAAGIIAYQRSGQPGQDNASFFIRGVTTFGYKQDPLILIDNVELTPNDLARLQTDDIASFSILKDASATALYGARGANGVILVSTKEGREGKAKINFRSEYSLSQSTQTLNLVDPIQYMELYNEASLTRNPTLPLPFNQTKIDNTRATINNSPGSNQYVYPAVDWIDMLFKKRATTQRNNLSISGGGGVAKYYVSGSYNIDNGILKTDIRNNNENNVNFKNYQLRSNININLSKTTELIVRLSGTFSDYNGPITLDGSFASDLYAIASHASPVLFPAYYPADEVNAGANHILFGNVGGPDGTKNNSILYPNGNPYAQLLKGHKSSSESRMSAQLELNQDFKFITEGLKLRTVFNTNRYSYFDSQLAYSPYFYSADSYDKVNNSYSLTWLNPKNNVSNNVPTEYLVYNRSEPNANSFFYFQGAIDYNRKFGNHTVSSTIIGTAQQTLYSSARDPRTNTTTLPYSLPFRNMGVAGRATYSFKDRYFVEFNFGLNGSERFSAEHRYGFFPTIGGAWVPSNEAFWPKNDYVNRLKIRFSHGLVGNDAIGSQRFFYLSDVNLNGGNFAQFGINNGNQLNGVSIRSYANSNITWETSRQTNLATEITLLKNFNIIAEIYKNHRYDILRKRNIPSTEGFETDVLTNLGEVDSKGIDLSVDYKQTFNNGLWGAIRGNFTYSTNKYGYIEEPNYPETWRHFIGQPISRGYGYIAERLFVDDAEVKNSPTQQFNTSDAYGNSITGAVPRGGDIKYRDLNGDGRIDDLDMVFMGYPTTPEIVYGFGFSTGYKGFDLSAFFQGQARVSFFIDPRTTSPFLERNVAYVEGRAQVLQAYADSHWSEENQDLFATYPRLGTSSAVVANNLQSSSWWLRDGSFIRLKSVEVGYTLPKNILKTLRLSNCRVYLNGLNLVTWSKFKMWDPELGGNGFAYPIQKVFNFGLNVGL</sequence>
<dbReference type="InterPro" id="IPR037066">
    <property type="entry name" value="Plug_dom_sf"/>
</dbReference>
<keyword evidence="1" id="KW-0812">Transmembrane</keyword>
<feature type="transmembrane region" description="Helical" evidence="1">
    <location>
        <begin position="18"/>
        <end position="36"/>
    </location>
</feature>
<dbReference type="Pfam" id="PF07715">
    <property type="entry name" value="Plug"/>
    <property type="match status" value="1"/>
</dbReference>
<dbReference type="InterPro" id="IPR008969">
    <property type="entry name" value="CarboxyPept-like_regulatory"/>
</dbReference>
<dbReference type="OrthoDB" id="721000at2"/>
<dbReference type="RefSeq" id="WP_113951646.1">
    <property type="nucleotide sequence ID" value="NZ_QNQU01000031.1"/>
</dbReference>
<dbReference type="InterPro" id="IPR023996">
    <property type="entry name" value="TonB-dep_OMP_SusC/RagA"/>
</dbReference>
<dbReference type="FunFam" id="2.170.130.10:FF:000003">
    <property type="entry name" value="SusC/RagA family TonB-linked outer membrane protein"/>
    <property type="match status" value="1"/>
</dbReference>
<reference evidence="3 4" key="1">
    <citation type="submission" date="2018-07" db="EMBL/GenBank/DDBJ databases">
        <title>A draft genome of a endophytic bacteria, a new species of Pedobacter.</title>
        <authorList>
            <person name="Zhang Z.D."/>
            <person name="Chen Z.J."/>
        </authorList>
    </citation>
    <scope>NUCLEOTIDE SEQUENCE [LARGE SCALE GENOMIC DNA]</scope>
    <source>
        <strain evidence="3 4">RS10</strain>
    </source>
</reference>
<evidence type="ECO:0000256" key="1">
    <source>
        <dbReference type="SAM" id="Phobius"/>
    </source>
</evidence>
<dbReference type="PROSITE" id="PS00018">
    <property type="entry name" value="EF_HAND_1"/>
    <property type="match status" value="1"/>
</dbReference>